<keyword evidence="2" id="KW-1185">Reference proteome</keyword>
<evidence type="ECO:0000313" key="1">
    <source>
        <dbReference type="EMBL" id="SHO52220.1"/>
    </source>
</evidence>
<sequence length="110" mass="12833">MFQPLDSPQPKQLPRTVEEVVDILFSDLLLRDRVIMATLSEEELDSSVYLALAKSIRKEFGLYNGNDHLIESCRSYLGREYDSFEDPAMVIIKELWRKIRANHHLRLVKA</sequence>
<gene>
    <name evidence="1" type="ORF">SAMN02745220_04430</name>
</gene>
<dbReference type="Proteomes" id="UP000184603">
    <property type="component" value="Unassembled WGS sequence"/>
</dbReference>
<dbReference type="OrthoDB" id="5431741at2"/>
<evidence type="ECO:0000313" key="2">
    <source>
        <dbReference type="Proteomes" id="UP000184603"/>
    </source>
</evidence>
<dbReference type="EMBL" id="FRFE01000032">
    <property type="protein sequence ID" value="SHO52220.1"/>
    <property type="molecule type" value="Genomic_DNA"/>
</dbReference>
<dbReference type="RefSeq" id="WP_073615837.1">
    <property type="nucleotide sequence ID" value="NZ_FRFE01000032.1"/>
</dbReference>
<dbReference type="AlphaFoldDB" id="A0A1M7YHW8"/>
<proteinExistence type="predicted"/>
<organism evidence="1 2">
    <name type="scientific">Desulfopila aestuarii DSM 18488</name>
    <dbReference type="NCBI Taxonomy" id="1121416"/>
    <lineage>
        <taxon>Bacteria</taxon>
        <taxon>Pseudomonadati</taxon>
        <taxon>Thermodesulfobacteriota</taxon>
        <taxon>Desulfobulbia</taxon>
        <taxon>Desulfobulbales</taxon>
        <taxon>Desulfocapsaceae</taxon>
        <taxon>Desulfopila</taxon>
    </lineage>
</organism>
<reference evidence="1 2" key="1">
    <citation type="submission" date="2016-12" db="EMBL/GenBank/DDBJ databases">
        <authorList>
            <person name="Song W.-J."/>
            <person name="Kurnit D.M."/>
        </authorList>
    </citation>
    <scope>NUCLEOTIDE SEQUENCE [LARGE SCALE GENOMIC DNA]</scope>
    <source>
        <strain evidence="1 2">DSM 18488</strain>
    </source>
</reference>
<name>A0A1M7YHW8_9BACT</name>
<protein>
    <submittedName>
        <fullName evidence="1">Uncharacterized protein</fullName>
    </submittedName>
</protein>
<accession>A0A1M7YHW8</accession>